<proteinExistence type="inferred from homology"/>
<dbReference type="Gene3D" id="3.40.50.720">
    <property type="entry name" value="NAD(P)-binding Rossmann-like Domain"/>
    <property type="match status" value="1"/>
</dbReference>
<dbReference type="Pfam" id="PF00106">
    <property type="entry name" value="adh_short"/>
    <property type="match status" value="1"/>
</dbReference>
<evidence type="ECO:0000259" key="5">
    <source>
        <dbReference type="SMART" id="SM00822"/>
    </source>
</evidence>
<dbReference type="PANTHER" id="PTHR43391">
    <property type="entry name" value="RETINOL DEHYDROGENASE-RELATED"/>
    <property type="match status" value="1"/>
</dbReference>
<evidence type="ECO:0000256" key="4">
    <source>
        <dbReference type="RuleBase" id="RU000363"/>
    </source>
</evidence>
<keyword evidence="2" id="KW-0521">NADP</keyword>
<evidence type="ECO:0000256" key="2">
    <source>
        <dbReference type="ARBA" id="ARBA00022857"/>
    </source>
</evidence>
<dbReference type="CDD" id="cd05233">
    <property type="entry name" value="SDR_c"/>
    <property type="match status" value="1"/>
</dbReference>
<dbReference type="PRINTS" id="PR00080">
    <property type="entry name" value="SDRFAMILY"/>
</dbReference>
<dbReference type="KEGG" id="dmp:FAK_35410"/>
<dbReference type="GO" id="GO:0016491">
    <property type="term" value="F:oxidoreductase activity"/>
    <property type="evidence" value="ECO:0007669"/>
    <property type="project" value="UniProtKB-KW"/>
</dbReference>
<dbReference type="PROSITE" id="PS00061">
    <property type="entry name" value="ADH_SHORT"/>
    <property type="match status" value="1"/>
</dbReference>
<dbReference type="PRINTS" id="PR00081">
    <property type="entry name" value="GDHRDH"/>
</dbReference>
<dbReference type="InterPro" id="IPR002347">
    <property type="entry name" value="SDR_fam"/>
</dbReference>
<dbReference type="RefSeq" id="WP_338602338.1">
    <property type="nucleotide sequence ID" value="NZ_AP028679.1"/>
</dbReference>
<evidence type="ECO:0000313" key="6">
    <source>
        <dbReference type="EMBL" id="BEQ16475.1"/>
    </source>
</evidence>
<protein>
    <submittedName>
        <fullName evidence="6">Short-chain dehydrogenase</fullName>
    </submittedName>
</protein>
<dbReference type="AlphaFoldDB" id="A0AAU9EKH8"/>
<name>A0AAU9EKH8_9BACT</name>
<sequence>MSETSHYYRDKVAAVTGGASGIGLALVEAMLANGARAVTLADINEANLAKHADRLNQQYPGRVQGVKTDVTREESVKAMVDSAAALGGGRLELLFNNAGLGLSGAFGNLGNEDWAKAFAINFHGALYGIRAALPYMQKAKGGHILNTASGIAFVNLPYQSMYAATKAALLSMTNSLRYEYWDEGIRFSTIVPGTVATPIWDAAGGAPSGAITAEECAARVLEAAAQNRRVIFVTEDDKSGCVNMALGAAYMPSTETALEAYMLGVAKARRAGDFTSI</sequence>
<comment type="similarity">
    <text evidence="1 4">Belongs to the short-chain dehydrogenases/reductases (SDR) family.</text>
</comment>
<reference evidence="7" key="1">
    <citation type="journal article" date="2023" name="Arch. Microbiol.">
        <title>Desulfoferula mesophilus gen. nov. sp. nov., a mesophilic sulfate-reducing bacterium isolated from a brackish lake sediment.</title>
        <authorList>
            <person name="Watanabe T."/>
            <person name="Yabe T."/>
            <person name="Tsuji J.M."/>
            <person name="Fukui M."/>
        </authorList>
    </citation>
    <scope>NUCLEOTIDE SEQUENCE [LARGE SCALE GENOMIC DNA]</scope>
    <source>
        <strain evidence="7">12FAK</strain>
    </source>
</reference>
<dbReference type="Proteomes" id="UP001366166">
    <property type="component" value="Chromosome"/>
</dbReference>
<dbReference type="SMART" id="SM00822">
    <property type="entry name" value="PKS_KR"/>
    <property type="match status" value="1"/>
</dbReference>
<dbReference type="EMBL" id="AP028679">
    <property type="protein sequence ID" value="BEQ16475.1"/>
    <property type="molecule type" value="Genomic_DNA"/>
</dbReference>
<dbReference type="InterPro" id="IPR057326">
    <property type="entry name" value="KR_dom"/>
</dbReference>
<feature type="domain" description="Ketoreductase" evidence="5">
    <location>
        <begin position="11"/>
        <end position="184"/>
    </location>
</feature>
<dbReference type="InterPro" id="IPR020904">
    <property type="entry name" value="Sc_DH/Rdtase_CS"/>
</dbReference>
<dbReference type="PANTHER" id="PTHR43391:SF14">
    <property type="entry name" value="DEHYDROGENASE_REDUCTASE SDR FAMILY PROTEIN 7-LIKE"/>
    <property type="match status" value="1"/>
</dbReference>
<organism evidence="6 7">
    <name type="scientific">Desulfoferula mesophila</name>
    <dbReference type="NCBI Taxonomy" id="3058419"/>
    <lineage>
        <taxon>Bacteria</taxon>
        <taxon>Pseudomonadati</taxon>
        <taxon>Thermodesulfobacteriota</taxon>
        <taxon>Desulfarculia</taxon>
        <taxon>Desulfarculales</taxon>
        <taxon>Desulfarculaceae</taxon>
        <taxon>Desulfoferula</taxon>
    </lineage>
</organism>
<dbReference type="InterPro" id="IPR036291">
    <property type="entry name" value="NAD(P)-bd_dom_sf"/>
</dbReference>
<evidence type="ECO:0000313" key="7">
    <source>
        <dbReference type="Proteomes" id="UP001366166"/>
    </source>
</evidence>
<keyword evidence="3" id="KW-0560">Oxidoreductase</keyword>
<dbReference type="SUPFAM" id="SSF51735">
    <property type="entry name" value="NAD(P)-binding Rossmann-fold domains"/>
    <property type="match status" value="1"/>
</dbReference>
<evidence type="ECO:0000256" key="1">
    <source>
        <dbReference type="ARBA" id="ARBA00006484"/>
    </source>
</evidence>
<keyword evidence="7" id="KW-1185">Reference proteome</keyword>
<accession>A0AAU9EKH8</accession>
<evidence type="ECO:0000256" key="3">
    <source>
        <dbReference type="ARBA" id="ARBA00023002"/>
    </source>
</evidence>
<gene>
    <name evidence="6" type="ORF">FAK_35410</name>
</gene>